<dbReference type="Gene3D" id="2.40.50.1020">
    <property type="entry name" value="LytTr DNA-binding domain"/>
    <property type="match status" value="1"/>
</dbReference>
<dbReference type="SMART" id="SM00850">
    <property type="entry name" value="LytTR"/>
    <property type="match status" value="1"/>
</dbReference>
<dbReference type="GO" id="GO:0000156">
    <property type="term" value="F:phosphorelay response regulator activity"/>
    <property type="evidence" value="ECO:0007669"/>
    <property type="project" value="InterPro"/>
</dbReference>
<dbReference type="EMBL" id="CP003345">
    <property type="protein sequence ID" value="AFM03993.1"/>
    <property type="molecule type" value="Genomic_DNA"/>
</dbReference>
<dbReference type="Gene3D" id="3.40.50.2300">
    <property type="match status" value="1"/>
</dbReference>
<dbReference type="PANTHER" id="PTHR37299">
    <property type="entry name" value="TRANSCRIPTIONAL REGULATOR-RELATED"/>
    <property type="match status" value="1"/>
</dbReference>
<evidence type="ECO:0000259" key="2">
    <source>
        <dbReference type="PROSITE" id="PS50110"/>
    </source>
</evidence>
<evidence type="ECO:0000313" key="5">
    <source>
        <dbReference type="Proteomes" id="UP000006054"/>
    </source>
</evidence>
<dbReference type="InterPro" id="IPR001789">
    <property type="entry name" value="Sig_transdc_resp-reg_receiver"/>
</dbReference>
<dbReference type="PROSITE" id="PS50110">
    <property type="entry name" value="RESPONSE_REGULATORY"/>
    <property type="match status" value="1"/>
</dbReference>
<dbReference type="KEGG" id="fli:Fleli_1574"/>
<dbReference type="SMART" id="SM00448">
    <property type="entry name" value="REC"/>
    <property type="match status" value="1"/>
</dbReference>
<dbReference type="STRING" id="880071.Fleli_1574"/>
<dbReference type="AlphaFoldDB" id="I4AJ58"/>
<dbReference type="PANTHER" id="PTHR37299:SF1">
    <property type="entry name" value="STAGE 0 SPORULATION PROTEIN A HOMOLOG"/>
    <property type="match status" value="1"/>
</dbReference>
<dbReference type="OrthoDB" id="1646880at2"/>
<dbReference type="HOGENOM" id="CLU_000445_14_1_10"/>
<dbReference type="Pfam" id="PF00072">
    <property type="entry name" value="Response_reg"/>
    <property type="match status" value="1"/>
</dbReference>
<gene>
    <name evidence="4" type="ordered locus">Fleli_1574</name>
</gene>
<dbReference type="Proteomes" id="UP000006054">
    <property type="component" value="Chromosome"/>
</dbReference>
<proteinExistence type="predicted"/>
<dbReference type="GO" id="GO:0003677">
    <property type="term" value="F:DNA binding"/>
    <property type="evidence" value="ECO:0007669"/>
    <property type="project" value="InterPro"/>
</dbReference>
<evidence type="ECO:0000259" key="3">
    <source>
        <dbReference type="PROSITE" id="PS50930"/>
    </source>
</evidence>
<keyword evidence="5" id="KW-1185">Reference proteome</keyword>
<keyword evidence="1" id="KW-0597">Phosphoprotein</keyword>
<dbReference type="InterPro" id="IPR046947">
    <property type="entry name" value="LytR-like"/>
</dbReference>
<protein>
    <submittedName>
        <fullName evidence="4">Response regulator of the LytR/AlgR family</fullName>
    </submittedName>
</protein>
<dbReference type="InterPro" id="IPR011006">
    <property type="entry name" value="CheY-like_superfamily"/>
</dbReference>
<evidence type="ECO:0000256" key="1">
    <source>
        <dbReference type="PROSITE-ProRule" id="PRU00169"/>
    </source>
</evidence>
<feature type="domain" description="HTH LytTR-type" evidence="3">
    <location>
        <begin position="131"/>
        <end position="228"/>
    </location>
</feature>
<accession>I4AJ58</accession>
<dbReference type="InterPro" id="IPR007492">
    <property type="entry name" value="LytTR_DNA-bd_dom"/>
</dbReference>
<organism evidence="4 5">
    <name type="scientific">Bernardetia litoralis (strain ATCC 23117 / DSM 6794 / NBRC 15988 / NCIMB 1366 / Fx l1 / Sio-4)</name>
    <name type="common">Flexibacter litoralis</name>
    <dbReference type="NCBI Taxonomy" id="880071"/>
    <lineage>
        <taxon>Bacteria</taxon>
        <taxon>Pseudomonadati</taxon>
        <taxon>Bacteroidota</taxon>
        <taxon>Cytophagia</taxon>
        <taxon>Cytophagales</taxon>
        <taxon>Bernardetiaceae</taxon>
        <taxon>Bernardetia</taxon>
    </lineage>
</organism>
<dbReference type="eggNOG" id="COG3279">
    <property type="taxonomic scope" value="Bacteria"/>
</dbReference>
<dbReference type="Pfam" id="PF04397">
    <property type="entry name" value="LytTR"/>
    <property type="match status" value="1"/>
</dbReference>
<evidence type="ECO:0000313" key="4">
    <source>
        <dbReference type="EMBL" id="AFM03993.1"/>
    </source>
</evidence>
<name>I4AJ58_BERLS</name>
<dbReference type="RefSeq" id="WP_014797450.1">
    <property type="nucleotide sequence ID" value="NC_018018.1"/>
</dbReference>
<feature type="modified residue" description="4-aspartylphosphate" evidence="1">
    <location>
        <position position="53"/>
    </location>
</feature>
<dbReference type="SUPFAM" id="SSF52172">
    <property type="entry name" value="CheY-like"/>
    <property type="match status" value="1"/>
</dbReference>
<reference evidence="5" key="1">
    <citation type="submission" date="2012-06" db="EMBL/GenBank/DDBJ databases">
        <title>The complete genome of Flexibacter litoralis DSM 6794.</title>
        <authorList>
            <person name="Lucas S."/>
            <person name="Copeland A."/>
            <person name="Lapidus A."/>
            <person name="Glavina del Rio T."/>
            <person name="Dalin E."/>
            <person name="Tice H."/>
            <person name="Bruce D."/>
            <person name="Goodwin L."/>
            <person name="Pitluck S."/>
            <person name="Peters L."/>
            <person name="Ovchinnikova G."/>
            <person name="Lu M."/>
            <person name="Kyrpides N."/>
            <person name="Mavromatis K."/>
            <person name="Ivanova N."/>
            <person name="Brettin T."/>
            <person name="Detter J.C."/>
            <person name="Han C."/>
            <person name="Larimer F."/>
            <person name="Land M."/>
            <person name="Hauser L."/>
            <person name="Markowitz V."/>
            <person name="Cheng J.-F."/>
            <person name="Hugenholtz P."/>
            <person name="Woyke T."/>
            <person name="Wu D."/>
            <person name="Spring S."/>
            <person name="Lang E."/>
            <person name="Kopitz M."/>
            <person name="Brambilla E."/>
            <person name="Klenk H.-P."/>
            <person name="Eisen J.A."/>
        </authorList>
    </citation>
    <scope>NUCLEOTIDE SEQUENCE [LARGE SCALE GENOMIC DNA]</scope>
    <source>
        <strain evidence="5">ATCC 23117 / DSM 6794 / NBRC 15988 / NCIMB 1366 / Sio-4</strain>
    </source>
</reference>
<feature type="domain" description="Response regulatory" evidence="2">
    <location>
        <begin position="2"/>
        <end position="113"/>
    </location>
</feature>
<sequence>MNCLIVDDDEFSRNVIKHFVNKTDSLTVLEETDNAADAFTIIKTKEVDIVFLDVEMPEMTGLDLMKTLDDMPQIILVTSRASYAVEAFEHNVTDYLVKPVNYARFLKAVGKAEANLKASNVTVENQDEVFIKADNKIVRLRLSDVYFIEALSDYVIINTDTRKYIIHSTMKGLEKKLPESDFIRVHRSYIVNFTKITSIEDTSVVMPSKTIPIGASYKTRFMKKLNLL</sequence>
<dbReference type="PROSITE" id="PS50930">
    <property type="entry name" value="HTH_LYTTR"/>
    <property type="match status" value="1"/>
</dbReference>